<keyword evidence="3" id="KW-1185">Reference proteome</keyword>
<comment type="caution">
    <text evidence="2">The sequence shown here is derived from an EMBL/GenBank/DDBJ whole genome shotgun (WGS) entry which is preliminary data.</text>
</comment>
<evidence type="ECO:0000313" key="2">
    <source>
        <dbReference type="EMBL" id="MFC5496160.1"/>
    </source>
</evidence>
<evidence type="ECO:0000256" key="1">
    <source>
        <dbReference type="SAM" id="Coils"/>
    </source>
</evidence>
<keyword evidence="1" id="KW-0175">Coiled coil</keyword>
<evidence type="ECO:0000313" key="3">
    <source>
        <dbReference type="Proteomes" id="UP001596037"/>
    </source>
</evidence>
<reference evidence="3" key="1">
    <citation type="journal article" date="2019" name="Int. J. Syst. Evol. Microbiol.">
        <title>The Global Catalogue of Microorganisms (GCM) 10K type strain sequencing project: providing services to taxonomists for standard genome sequencing and annotation.</title>
        <authorList>
            <consortium name="The Broad Institute Genomics Platform"/>
            <consortium name="The Broad Institute Genome Sequencing Center for Infectious Disease"/>
            <person name="Wu L."/>
            <person name="Ma J."/>
        </authorList>
    </citation>
    <scope>NUCLEOTIDE SEQUENCE [LARGE SCALE GENOMIC DNA]</scope>
    <source>
        <strain evidence="3">CCUG 57401</strain>
    </source>
</reference>
<organism evidence="2 3">
    <name type="scientific">Caenimonas terrae</name>
    <dbReference type="NCBI Taxonomy" id="696074"/>
    <lineage>
        <taxon>Bacteria</taxon>
        <taxon>Pseudomonadati</taxon>
        <taxon>Pseudomonadota</taxon>
        <taxon>Betaproteobacteria</taxon>
        <taxon>Burkholderiales</taxon>
        <taxon>Comamonadaceae</taxon>
        <taxon>Caenimonas</taxon>
    </lineage>
</organism>
<gene>
    <name evidence="2" type="ORF">ACFPOE_01320</name>
</gene>
<dbReference type="EMBL" id="JBHSMF010000002">
    <property type="protein sequence ID" value="MFC5496160.1"/>
    <property type="molecule type" value="Genomic_DNA"/>
</dbReference>
<proteinExistence type="predicted"/>
<protein>
    <submittedName>
        <fullName evidence="2">Uncharacterized protein</fullName>
    </submittedName>
</protein>
<dbReference type="Proteomes" id="UP001596037">
    <property type="component" value="Unassembled WGS sequence"/>
</dbReference>
<sequence length="260" mass="29479">MALPRQLVAAPPPEITWSLASLALAASAGWIYERRRRLQLDVERAPEAWPTPAAMRREPATAAAAVPGVDETFPEDGEITDAARPVYVSVIGDTPSRREATLVDLHDLNARLKNLRRNMPAATELLEQHLYDFRYTSPWVFLELRELHQQLDQREEWELVRDAFRQRFGQNAPQWNAPSTAGAEIAEDRQLCGDLLRRWPQREARLFFLRWMLGDAQSRQKSSGPPQLALGIYRDMLLLDAILDDVLTSKPAPPVLVTQA</sequence>
<name>A0ABW0N659_9BURK</name>
<accession>A0ABW0N659</accession>
<dbReference type="RefSeq" id="WP_376848191.1">
    <property type="nucleotide sequence ID" value="NZ_JBHSMF010000002.1"/>
</dbReference>
<feature type="coiled-coil region" evidence="1">
    <location>
        <begin position="98"/>
        <end position="125"/>
    </location>
</feature>